<sequence length="76" mass="8750">MATHRQLWSTIVRTEYNRARQVVVKTYAQTSADGLHYGDLTATSHAAPASKPYRLRHLSPQTLLPFRPAYIHLFDR</sequence>
<organism evidence="1 2">
    <name type="scientific">Phyllachora maydis</name>
    <dbReference type="NCBI Taxonomy" id="1825666"/>
    <lineage>
        <taxon>Eukaryota</taxon>
        <taxon>Fungi</taxon>
        <taxon>Dikarya</taxon>
        <taxon>Ascomycota</taxon>
        <taxon>Pezizomycotina</taxon>
        <taxon>Sordariomycetes</taxon>
        <taxon>Sordariomycetidae</taxon>
        <taxon>Phyllachorales</taxon>
        <taxon>Phyllachoraceae</taxon>
        <taxon>Phyllachora</taxon>
    </lineage>
</organism>
<protein>
    <submittedName>
        <fullName evidence="1">Uncharacterized protein</fullName>
    </submittedName>
</protein>
<dbReference type="AlphaFoldDB" id="A0AAD9ICB5"/>
<proteinExistence type="predicted"/>
<gene>
    <name evidence="1" type="ORF">P8C59_009290</name>
</gene>
<reference evidence="1" key="1">
    <citation type="journal article" date="2023" name="Mol. Plant Microbe Interact.">
        <title>Elucidating the Obligate Nature and Biological Capacity of an Invasive Fungal Corn Pathogen.</title>
        <authorList>
            <person name="MacCready J.S."/>
            <person name="Roggenkamp E.M."/>
            <person name="Gdanetz K."/>
            <person name="Chilvers M.I."/>
        </authorList>
    </citation>
    <scope>NUCLEOTIDE SEQUENCE</scope>
    <source>
        <strain evidence="1">PM02</strain>
    </source>
</reference>
<accession>A0AAD9ICB5</accession>
<name>A0AAD9ICB5_9PEZI</name>
<evidence type="ECO:0000313" key="1">
    <source>
        <dbReference type="EMBL" id="KAK2075139.1"/>
    </source>
</evidence>
<keyword evidence="2" id="KW-1185">Reference proteome</keyword>
<evidence type="ECO:0000313" key="2">
    <source>
        <dbReference type="Proteomes" id="UP001217918"/>
    </source>
</evidence>
<dbReference type="EMBL" id="JAQQPM010000009">
    <property type="protein sequence ID" value="KAK2075139.1"/>
    <property type="molecule type" value="Genomic_DNA"/>
</dbReference>
<dbReference type="Proteomes" id="UP001217918">
    <property type="component" value="Unassembled WGS sequence"/>
</dbReference>
<comment type="caution">
    <text evidence="1">The sequence shown here is derived from an EMBL/GenBank/DDBJ whole genome shotgun (WGS) entry which is preliminary data.</text>
</comment>